<protein>
    <recommendedName>
        <fullName evidence="3">O-methyltransferase</fullName>
    </recommendedName>
</protein>
<dbReference type="CDD" id="cd02440">
    <property type="entry name" value="AdoMet_MTases"/>
    <property type="match status" value="1"/>
</dbReference>
<dbReference type="InterPro" id="IPR029063">
    <property type="entry name" value="SAM-dependent_MTases_sf"/>
</dbReference>
<reference evidence="1" key="1">
    <citation type="submission" date="2022-11" db="EMBL/GenBank/DDBJ databases">
        <authorList>
            <person name="Petersen C."/>
        </authorList>
    </citation>
    <scope>NUCLEOTIDE SEQUENCE</scope>
    <source>
        <strain evidence="1">IBT 19713</strain>
    </source>
</reference>
<dbReference type="PANTHER" id="PTHR43167">
    <property type="entry name" value="PUTATIVE (AFU_ORTHOLOGUE AFUA_6G01830)-RELATED"/>
    <property type="match status" value="1"/>
</dbReference>
<sequence>MAPPTPLTASPELLGLLSHLHSASLDQESKLDWNQIRGESDKTFDAIMRDKYIALDQDKCELIYHLLRGTGATRIVEAGTSFGVSTIYLALAAAQNATGSTKGLVVATEKEETKAAAARSNWAQAGEEISGVIELRVGDLRETLASGLGEVDFLLLDSKLWTRSSCDRSLRDLINTSSFAYRGNIFVPNSFNGESEFTL</sequence>
<evidence type="ECO:0000313" key="1">
    <source>
        <dbReference type="EMBL" id="KAJ5225941.1"/>
    </source>
</evidence>
<dbReference type="OrthoDB" id="4863010at2759"/>
<proteinExistence type="predicted"/>
<name>A0A9W9NUB5_9EURO</name>
<dbReference type="Pfam" id="PF13578">
    <property type="entry name" value="Methyltransf_24"/>
    <property type="match status" value="1"/>
</dbReference>
<dbReference type="PANTHER" id="PTHR43167:SF1">
    <property type="entry name" value="PUTATIVE (AFU_ORTHOLOGUE AFUA_6G01830)-RELATED"/>
    <property type="match status" value="1"/>
</dbReference>
<evidence type="ECO:0000313" key="2">
    <source>
        <dbReference type="Proteomes" id="UP001150941"/>
    </source>
</evidence>
<dbReference type="RefSeq" id="XP_058329352.1">
    <property type="nucleotide sequence ID" value="XM_058476462.1"/>
</dbReference>
<dbReference type="SUPFAM" id="SSF53335">
    <property type="entry name" value="S-adenosyl-L-methionine-dependent methyltransferases"/>
    <property type="match status" value="1"/>
</dbReference>
<evidence type="ECO:0008006" key="3">
    <source>
        <dbReference type="Google" id="ProtNLM"/>
    </source>
</evidence>
<organism evidence="1 2">
    <name type="scientific">Penicillium chermesinum</name>
    <dbReference type="NCBI Taxonomy" id="63820"/>
    <lineage>
        <taxon>Eukaryota</taxon>
        <taxon>Fungi</taxon>
        <taxon>Dikarya</taxon>
        <taxon>Ascomycota</taxon>
        <taxon>Pezizomycotina</taxon>
        <taxon>Eurotiomycetes</taxon>
        <taxon>Eurotiomycetidae</taxon>
        <taxon>Eurotiales</taxon>
        <taxon>Aspergillaceae</taxon>
        <taxon>Penicillium</taxon>
    </lineage>
</organism>
<comment type="caution">
    <text evidence="1">The sequence shown here is derived from an EMBL/GenBank/DDBJ whole genome shotgun (WGS) entry which is preliminary data.</text>
</comment>
<dbReference type="AlphaFoldDB" id="A0A9W9NUB5"/>
<dbReference type="GeneID" id="83203765"/>
<accession>A0A9W9NUB5</accession>
<dbReference type="Proteomes" id="UP001150941">
    <property type="component" value="Unassembled WGS sequence"/>
</dbReference>
<keyword evidence="2" id="KW-1185">Reference proteome</keyword>
<dbReference type="EMBL" id="JAPQKS010000005">
    <property type="protein sequence ID" value="KAJ5225941.1"/>
    <property type="molecule type" value="Genomic_DNA"/>
</dbReference>
<gene>
    <name evidence="1" type="ORF">N7468_007166</name>
</gene>
<dbReference type="Gene3D" id="3.40.50.150">
    <property type="entry name" value="Vaccinia Virus protein VP39"/>
    <property type="match status" value="1"/>
</dbReference>
<reference evidence="1" key="2">
    <citation type="journal article" date="2023" name="IMA Fungus">
        <title>Comparative genomic study of the Penicillium genus elucidates a diverse pangenome and 15 lateral gene transfer events.</title>
        <authorList>
            <person name="Petersen C."/>
            <person name="Sorensen T."/>
            <person name="Nielsen M.R."/>
            <person name="Sondergaard T.E."/>
            <person name="Sorensen J.L."/>
            <person name="Fitzpatrick D.A."/>
            <person name="Frisvad J.C."/>
            <person name="Nielsen K.L."/>
        </authorList>
    </citation>
    <scope>NUCLEOTIDE SEQUENCE</scope>
    <source>
        <strain evidence="1">IBT 19713</strain>
    </source>
</reference>